<feature type="compositionally biased region" description="Basic and acidic residues" evidence="1">
    <location>
        <begin position="202"/>
        <end position="223"/>
    </location>
</feature>
<proteinExistence type="predicted"/>
<reference evidence="2 3" key="1">
    <citation type="submission" date="2020-03" db="EMBL/GenBank/DDBJ databases">
        <title>Draft genome of Streptomyces sp. ventii, isolated from the Axial Seamount in the Pacific Ocean, and resequencing of the two type strains Streptomyces lonarensis strain NCL 716 and Streptomyces bohaiensis strain 11A07.</title>
        <authorList>
            <person name="Loughran R.M."/>
            <person name="Pfannmuller K.M."/>
            <person name="Wasson B.J."/>
            <person name="Deadmond M.C."/>
            <person name="Paddock B.E."/>
            <person name="Koyack M.J."/>
            <person name="Gallegos D.A."/>
            <person name="Mitchell E.A."/>
            <person name="Ushijima B."/>
            <person name="Saw J.H."/>
            <person name="Mcphail K.L."/>
            <person name="Videau P."/>
        </authorList>
    </citation>
    <scope>NUCLEOTIDE SEQUENCE [LARGE SCALE GENOMIC DNA]</scope>
    <source>
        <strain evidence="3">5675061</strain>
    </source>
</reference>
<evidence type="ECO:0000256" key="1">
    <source>
        <dbReference type="SAM" id="MobiDB-lite"/>
    </source>
</evidence>
<evidence type="ECO:0000313" key="3">
    <source>
        <dbReference type="Proteomes" id="UP000746503"/>
    </source>
</evidence>
<dbReference type="EMBL" id="JAAVJB010000016">
    <property type="protein sequence ID" value="NJP65461.1"/>
    <property type="molecule type" value="Genomic_DNA"/>
</dbReference>
<organism evidence="2 3">
    <name type="scientific">Streptomyces spiramenti</name>
    <dbReference type="NCBI Taxonomy" id="2720606"/>
    <lineage>
        <taxon>Bacteria</taxon>
        <taxon>Bacillati</taxon>
        <taxon>Actinomycetota</taxon>
        <taxon>Actinomycetes</taxon>
        <taxon>Kitasatosporales</taxon>
        <taxon>Streptomycetaceae</taxon>
        <taxon>Streptomyces</taxon>
    </lineage>
</organism>
<accession>A0ABX1AHR4</accession>
<feature type="compositionally biased region" description="Basic and acidic residues" evidence="1">
    <location>
        <begin position="266"/>
        <end position="294"/>
    </location>
</feature>
<protein>
    <submittedName>
        <fullName evidence="2">Uncharacterized protein</fullName>
    </submittedName>
</protein>
<name>A0ABX1AHR4_9ACTN</name>
<feature type="compositionally biased region" description="Low complexity" evidence="1">
    <location>
        <begin position="254"/>
        <end position="265"/>
    </location>
</feature>
<feature type="region of interest" description="Disordered" evidence="1">
    <location>
        <begin position="169"/>
        <end position="294"/>
    </location>
</feature>
<keyword evidence="3" id="KW-1185">Reference proteome</keyword>
<dbReference type="RefSeq" id="WP_167931986.1">
    <property type="nucleotide sequence ID" value="NZ_JAAVJB010000016.1"/>
</dbReference>
<evidence type="ECO:0000313" key="2">
    <source>
        <dbReference type="EMBL" id="NJP65461.1"/>
    </source>
</evidence>
<comment type="caution">
    <text evidence="2">The sequence shown here is derived from an EMBL/GenBank/DDBJ whole genome shotgun (WGS) entry which is preliminary data.</text>
</comment>
<gene>
    <name evidence="2" type="ORF">HCJ92_03960</name>
</gene>
<dbReference type="Proteomes" id="UP000746503">
    <property type="component" value="Unassembled WGS sequence"/>
</dbReference>
<sequence>MSRRDNDIVPILIDTKNEMKRAIDGLDSRVGDLDRELRTTLRGAIAELRSGPLADLKTSQREIRTIAGNAGRSAGDAAAAVDELRDDVGRLRSGFASLQRDVSELRSLLSTAVAAPVGGPSGWDGPVPVGGATTEVDADARVAHLAVVPAQAAAPPEESLPKAVADAALGGDAEGGGAEPTRVEAADASDDAEPAGRPGGADSDRATADEGHNGDRDVRHAEAADAEPACAADVDHAAATEPDSPDGRSGGAEAGAQADAGTAADGGRDRGGERDPGGAERRQATDRLDRPCWELDGDEPRVFTTGGLQRAILRASKVASATLTCHPDTWEFVTSKTGGHPHFRTPTTTGTESGLVAAHLSGRSLVALLLTLHRVAVTPLETGCDEDLTKRSDWAMAAQVYGTTAEVLRHTLTDGTAPVVITIDNRLHNLP</sequence>